<dbReference type="AlphaFoldDB" id="A0ABD0Q2I5"/>
<sequence>PRHVSADLLEPHHVSADCLEPCHVSADPLKPRHISAYCLEPNYVSTHLLEPRHVSADHAEPTLPSHMLHTLKTGRHPNIYCAACHGDRHFEHVGYTLRSSGLASSVHEFVPMPPEVSANALEPPKDAASIHKLTATLVHESAPEILSDHESAPMPVAPAAEPPKGTASSYELSACSDCPAMAPCSACSVCPAMTSCSTCSAMAPDSSESNMVDFCCRFHCLPLLHGPGPPVFHCLLLFHGPGPPVLNCLSLLHDPGLLPLFPHPPGRGGDSVSPHPWTDCYRSLCCFFGYFLFGGH</sequence>
<reference evidence="1 2" key="1">
    <citation type="submission" date="2024-05" db="EMBL/GenBank/DDBJ databases">
        <title>Genome sequencing and assembly of Indian major carp, Cirrhinus mrigala (Hamilton, 1822).</title>
        <authorList>
            <person name="Mohindra V."/>
            <person name="Chowdhury L.M."/>
            <person name="Lal K."/>
            <person name="Jena J.K."/>
        </authorList>
    </citation>
    <scope>NUCLEOTIDE SEQUENCE [LARGE SCALE GENOMIC DNA]</scope>
    <source>
        <strain evidence="1">CM1030</strain>
        <tissue evidence="1">Blood</tissue>
    </source>
</reference>
<gene>
    <name evidence="1" type="ORF">M9458_022858</name>
</gene>
<keyword evidence="2" id="KW-1185">Reference proteome</keyword>
<protein>
    <submittedName>
        <fullName evidence="1">Uncharacterized protein</fullName>
    </submittedName>
</protein>
<proteinExistence type="predicted"/>
<feature type="non-terminal residue" evidence="1">
    <location>
        <position position="1"/>
    </location>
</feature>
<dbReference type="EMBL" id="JAMKFB020000011">
    <property type="protein sequence ID" value="KAL0180452.1"/>
    <property type="molecule type" value="Genomic_DNA"/>
</dbReference>
<name>A0ABD0Q2I5_CIRMR</name>
<organism evidence="1 2">
    <name type="scientific">Cirrhinus mrigala</name>
    <name type="common">Mrigala</name>
    <dbReference type="NCBI Taxonomy" id="683832"/>
    <lineage>
        <taxon>Eukaryota</taxon>
        <taxon>Metazoa</taxon>
        <taxon>Chordata</taxon>
        <taxon>Craniata</taxon>
        <taxon>Vertebrata</taxon>
        <taxon>Euteleostomi</taxon>
        <taxon>Actinopterygii</taxon>
        <taxon>Neopterygii</taxon>
        <taxon>Teleostei</taxon>
        <taxon>Ostariophysi</taxon>
        <taxon>Cypriniformes</taxon>
        <taxon>Cyprinidae</taxon>
        <taxon>Labeoninae</taxon>
        <taxon>Labeonini</taxon>
        <taxon>Cirrhinus</taxon>
    </lineage>
</organism>
<dbReference type="Proteomes" id="UP001529510">
    <property type="component" value="Unassembled WGS sequence"/>
</dbReference>
<evidence type="ECO:0000313" key="1">
    <source>
        <dbReference type="EMBL" id="KAL0180452.1"/>
    </source>
</evidence>
<accession>A0ABD0Q2I5</accession>
<evidence type="ECO:0000313" key="2">
    <source>
        <dbReference type="Proteomes" id="UP001529510"/>
    </source>
</evidence>
<comment type="caution">
    <text evidence="1">The sequence shown here is derived from an EMBL/GenBank/DDBJ whole genome shotgun (WGS) entry which is preliminary data.</text>
</comment>